<dbReference type="PANTHER" id="PTHR33164">
    <property type="entry name" value="TRANSCRIPTIONAL REGULATOR, MARR FAMILY"/>
    <property type="match status" value="1"/>
</dbReference>
<dbReference type="InterPro" id="IPR039422">
    <property type="entry name" value="MarR/SlyA-like"/>
</dbReference>
<evidence type="ECO:0000259" key="6">
    <source>
        <dbReference type="PROSITE" id="PS50995"/>
    </source>
</evidence>
<name>A0A6M2BQ32_9GAMM</name>
<gene>
    <name evidence="7" type="ORF">G7Y85_05410</name>
</gene>
<dbReference type="FunFam" id="1.10.10.10:FF:000163">
    <property type="entry name" value="MarR family transcriptional regulator"/>
    <property type="match status" value="1"/>
</dbReference>
<dbReference type="Gene3D" id="1.10.10.10">
    <property type="entry name" value="Winged helix-like DNA-binding domain superfamily/Winged helix DNA-binding domain"/>
    <property type="match status" value="1"/>
</dbReference>
<keyword evidence="4" id="KW-0238">DNA-binding</keyword>
<feature type="domain" description="HTH marR-type" evidence="6">
    <location>
        <begin position="16"/>
        <end position="150"/>
    </location>
</feature>
<dbReference type="SUPFAM" id="SSF46785">
    <property type="entry name" value="Winged helix' DNA-binding domain"/>
    <property type="match status" value="1"/>
</dbReference>
<dbReference type="InterPro" id="IPR036388">
    <property type="entry name" value="WH-like_DNA-bd_sf"/>
</dbReference>
<dbReference type="PANTHER" id="PTHR33164:SF5">
    <property type="entry name" value="ORGANIC HYDROPEROXIDE RESISTANCE TRANSCRIPTIONAL REGULATOR"/>
    <property type="match status" value="1"/>
</dbReference>
<reference evidence="7 8" key="1">
    <citation type="journal article" date="2014" name="Int. J. Syst. Evol. Microbiol.">
        <title>Solimonas terrae sp. nov., isolated from soil.</title>
        <authorList>
            <person name="Kim S.J."/>
            <person name="Moon J.Y."/>
            <person name="Weon H.Y."/>
            <person name="Ahn J.H."/>
            <person name="Chen W.M."/>
            <person name="Kwon S.W."/>
        </authorList>
    </citation>
    <scope>NUCLEOTIDE SEQUENCE [LARGE SCALE GENOMIC DNA]</scope>
    <source>
        <strain evidence="7 8">KIS83-12</strain>
    </source>
</reference>
<dbReference type="RefSeq" id="WP_166252941.1">
    <property type="nucleotide sequence ID" value="NZ_JAAMOW010000002.1"/>
</dbReference>
<comment type="subcellular location">
    <subcellularLocation>
        <location evidence="1">Cytoplasm</location>
    </subcellularLocation>
</comment>
<evidence type="ECO:0000256" key="4">
    <source>
        <dbReference type="ARBA" id="ARBA00023125"/>
    </source>
</evidence>
<dbReference type="GO" id="GO:0003677">
    <property type="term" value="F:DNA binding"/>
    <property type="evidence" value="ECO:0007669"/>
    <property type="project" value="UniProtKB-KW"/>
</dbReference>
<accession>A0A6M2BQ32</accession>
<dbReference type="PROSITE" id="PS50995">
    <property type="entry name" value="HTH_MARR_2"/>
    <property type="match status" value="1"/>
</dbReference>
<evidence type="ECO:0000256" key="3">
    <source>
        <dbReference type="ARBA" id="ARBA00023015"/>
    </source>
</evidence>
<comment type="caution">
    <text evidence="7">The sequence shown here is derived from an EMBL/GenBank/DDBJ whole genome shotgun (WGS) entry which is preliminary data.</text>
</comment>
<dbReference type="InterPro" id="IPR055166">
    <property type="entry name" value="Transc_reg_Sar_Rot_HTH"/>
</dbReference>
<keyword evidence="5" id="KW-0804">Transcription</keyword>
<dbReference type="EMBL" id="JAAMOW010000002">
    <property type="protein sequence ID" value="NGY04193.1"/>
    <property type="molecule type" value="Genomic_DNA"/>
</dbReference>
<evidence type="ECO:0000313" key="8">
    <source>
        <dbReference type="Proteomes" id="UP000472676"/>
    </source>
</evidence>
<proteinExistence type="predicted"/>
<dbReference type="GO" id="GO:0006950">
    <property type="term" value="P:response to stress"/>
    <property type="evidence" value="ECO:0007669"/>
    <property type="project" value="TreeGrafter"/>
</dbReference>
<dbReference type="AlphaFoldDB" id="A0A6M2BQ32"/>
<organism evidence="7 8">
    <name type="scientific">Solimonas terrae</name>
    <dbReference type="NCBI Taxonomy" id="1396819"/>
    <lineage>
        <taxon>Bacteria</taxon>
        <taxon>Pseudomonadati</taxon>
        <taxon>Pseudomonadota</taxon>
        <taxon>Gammaproteobacteria</taxon>
        <taxon>Nevskiales</taxon>
        <taxon>Nevskiaceae</taxon>
        <taxon>Solimonas</taxon>
    </lineage>
</organism>
<keyword evidence="3" id="KW-0805">Transcription regulation</keyword>
<dbReference type="Proteomes" id="UP000472676">
    <property type="component" value="Unassembled WGS sequence"/>
</dbReference>
<sequence length="152" mass="16995">MTRPTDTFEDAALKLSNQLCFAVYSTALAFNSVYKPLLDKLGLTYPQYLVMLVLWEGDDLPVKDIGQQLHLDSGTLTPLLKRLESAGLLARRRSAVDERQVRITLTAAGRRLREKAKTVPLHIMQACARSTPAMLELKDDLLALRDQLNATD</sequence>
<evidence type="ECO:0000256" key="2">
    <source>
        <dbReference type="ARBA" id="ARBA00022490"/>
    </source>
</evidence>
<evidence type="ECO:0000313" key="7">
    <source>
        <dbReference type="EMBL" id="NGY04193.1"/>
    </source>
</evidence>
<protein>
    <submittedName>
        <fullName evidence="7">MarR family transcriptional regulator</fullName>
    </submittedName>
</protein>
<evidence type="ECO:0000256" key="1">
    <source>
        <dbReference type="ARBA" id="ARBA00004496"/>
    </source>
</evidence>
<dbReference type="InterPro" id="IPR000835">
    <property type="entry name" value="HTH_MarR-typ"/>
</dbReference>
<evidence type="ECO:0000256" key="5">
    <source>
        <dbReference type="ARBA" id="ARBA00023163"/>
    </source>
</evidence>
<dbReference type="GO" id="GO:0003700">
    <property type="term" value="F:DNA-binding transcription factor activity"/>
    <property type="evidence" value="ECO:0007669"/>
    <property type="project" value="InterPro"/>
</dbReference>
<keyword evidence="8" id="KW-1185">Reference proteome</keyword>
<dbReference type="PRINTS" id="PR00598">
    <property type="entry name" value="HTHMARR"/>
</dbReference>
<keyword evidence="2" id="KW-0963">Cytoplasm</keyword>
<dbReference type="GO" id="GO:0005737">
    <property type="term" value="C:cytoplasm"/>
    <property type="evidence" value="ECO:0007669"/>
    <property type="project" value="UniProtKB-SubCell"/>
</dbReference>
<dbReference type="InterPro" id="IPR036390">
    <property type="entry name" value="WH_DNA-bd_sf"/>
</dbReference>
<dbReference type="Pfam" id="PF22381">
    <property type="entry name" value="Staph_reg_Sar_Rot"/>
    <property type="match status" value="1"/>
</dbReference>
<dbReference type="SMART" id="SM00347">
    <property type="entry name" value="HTH_MARR"/>
    <property type="match status" value="1"/>
</dbReference>